<proteinExistence type="predicted"/>
<dbReference type="InterPro" id="IPR007372">
    <property type="entry name" value="Lipid/polyisoprenoid-bd_YceI"/>
</dbReference>
<dbReference type="Gene3D" id="2.40.128.110">
    <property type="entry name" value="Lipid/polyisoprenoid-binding, YceI-like"/>
    <property type="match status" value="1"/>
</dbReference>
<dbReference type="InterPro" id="IPR036761">
    <property type="entry name" value="TTHA0802/YceI-like_sf"/>
</dbReference>
<gene>
    <name evidence="2" type="ORF">T190115A13A_120055</name>
</gene>
<dbReference type="EMBL" id="CAXJRC010000003">
    <property type="protein sequence ID" value="CAL2105060.1"/>
    <property type="molecule type" value="Genomic_DNA"/>
</dbReference>
<comment type="caution">
    <text evidence="2">The sequence shown here is derived from an EMBL/GenBank/DDBJ whole genome shotgun (WGS) entry which is preliminary data.</text>
</comment>
<reference evidence="2 3" key="1">
    <citation type="submission" date="2024-05" db="EMBL/GenBank/DDBJ databases">
        <authorList>
            <person name="Duchaud E."/>
        </authorList>
    </citation>
    <scope>NUCLEOTIDE SEQUENCE [LARGE SCALE GENOMIC DNA]</scope>
    <source>
        <strain evidence="2">Ena-SAMPLE-TAB-13-05-2024-13:56:06:370-140305</strain>
    </source>
</reference>
<evidence type="ECO:0000259" key="1">
    <source>
        <dbReference type="Pfam" id="PF04264"/>
    </source>
</evidence>
<organism evidence="2 3">
    <name type="scientific">Tenacibaculum vairaonense</name>
    <dbReference type="NCBI Taxonomy" id="3137860"/>
    <lineage>
        <taxon>Bacteria</taxon>
        <taxon>Pseudomonadati</taxon>
        <taxon>Bacteroidota</taxon>
        <taxon>Flavobacteriia</taxon>
        <taxon>Flavobacteriales</taxon>
        <taxon>Flavobacteriaceae</taxon>
        <taxon>Tenacibaculum</taxon>
    </lineage>
</organism>
<sequence length="212" mass="23669">MKKIIVPLFICFIALQLTSCKKEAKKEATETNLEEVKEVEKQAPFSLKNAENAINWTAYKTTEKVPVKGQFQKVEITKGGDGATAKEAINNAEFSVPVSSIFTKDTSRDFKIKKFFFGIMDKTELLSGKLVLENDSIGYSDITMNGVTKKLPFTYSIKDKVFNMNATMKITDWKAEKALASLNEACKELHKGADGVSKTWDEVAIQITSTFK</sequence>
<dbReference type="Proteomes" id="UP001497602">
    <property type="component" value="Unassembled WGS sequence"/>
</dbReference>
<keyword evidence="3" id="KW-1185">Reference proteome</keyword>
<protein>
    <submittedName>
        <fullName evidence="2">YceI domain-containing protein</fullName>
    </submittedName>
</protein>
<name>A0ABP1F695_9FLAO</name>
<dbReference type="RefSeq" id="WP_348736844.1">
    <property type="nucleotide sequence ID" value="NZ_CAXJRC010000003.1"/>
</dbReference>
<dbReference type="SUPFAM" id="SSF101874">
    <property type="entry name" value="YceI-like"/>
    <property type="match status" value="1"/>
</dbReference>
<feature type="domain" description="Lipid/polyisoprenoid-binding YceI-like" evidence="1">
    <location>
        <begin position="47"/>
        <end position="209"/>
    </location>
</feature>
<evidence type="ECO:0000313" key="3">
    <source>
        <dbReference type="Proteomes" id="UP001497602"/>
    </source>
</evidence>
<dbReference type="Pfam" id="PF04264">
    <property type="entry name" value="YceI"/>
    <property type="match status" value="1"/>
</dbReference>
<accession>A0ABP1F695</accession>
<evidence type="ECO:0000313" key="2">
    <source>
        <dbReference type="EMBL" id="CAL2105060.1"/>
    </source>
</evidence>